<dbReference type="EMBL" id="JBHRZI010000005">
    <property type="protein sequence ID" value="MFC3890656.1"/>
    <property type="molecule type" value="Genomic_DNA"/>
</dbReference>
<keyword evidence="1" id="KW-0560">Oxidoreductase</keyword>
<evidence type="ECO:0000256" key="1">
    <source>
        <dbReference type="ARBA" id="ARBA00023002"/>
    </source>
</evidence>
<dbReference type="Proteomes" id="UP001595690">
    <property type="component" value="Unassembled WGS sequence"/>
</dbReference>
<dbReference type="RefSeq" id="WP_382368894.1">
    <property type="nucleotide sequence ID" value="NZ_JBHRZI010000005.1"/>
</dbReference>
<dbReference type="PANTHER" id="PTHR13789">
    <property type="entry name" value="MONOOXYGENASE"/>
    <property type="match status" value="1"/>
</dbReference>
<gene>
    <name evidence="5" type="ORF">ACFOWZ_04165</name>
</gene>
<dbReference type="Gene3D" id="3.30.9.10">
    <property type="entry name" value="D-Amino Acid Oxidase, subunit A, domain 2"/>
    <property type="match status" value="1"/>
</dbReference>
<comment type="caution">
    <text evidence="5">The sequence shown here is derived from an EMBL/GenBank/DDBJ whole genome shotgun (WGS) entry which is preliminary data.</text>
</comment>
<dbReference type="InterPro" id="IPR050493">
    <property type="entry name" value="FAD-dep_Monooxygenase_BioMet"/>
</dbReference>
<dbReference type="SUPFAM" id="SSF51905">
    <property type="entry name" value="FAD/NAD(P)-binding domain"/>
    <property type="match status" value="1"/>
</dbReference>
<keyword evidence="2" id="KW-0503">Monooxygenase</keyword>
<dbReference type="Gene3D" id="3.50.50.60">
    <property type="entry name" value="FAD/NAD(P)-binding domain"/>
    <property type="match status" value="1"/>
</dbReference>
<name>A0ABV8BM92_9PSEU</name>
<proteinExistence type="predicted"/>
<dbReference type="InterPro" id="IPR036188">
    <property type="entry name" value="FAD/NAD-bd_sf"/>
</dbReference>
<dbReference type="PANTHER" id="PTHR13789:SF309">
    <property type="entry name" value="PUTATIVE (AFU_ORTHOLOGUE AFUA_6G14510)-RELATED"/>
    <property type="match status" value="1"/>
</dbReference>
<evidence type="ECO:0000259" key="4">
    <source>
        <dbReference type="Pfam" id="PF01494"/>
    </source>
</evidence>
<organism evidence="5 6">
    <name type="scientific">Lentzea rhizosphaerae</name>
    <dbReference type="NCBI Taxonomy" id="2041025"/>
    <lineage>
        <taxon>Bacteria</taxon>
        <taxon>Bacillati</taxon>
        <taxon>Actinomycetota</taxon>
        <taxon>Actinomycetes</taxon>
        <taxon>Pseudonocardiales</taxon>
        <taxon>Pseudonocardiaceae</taxon>
        <taxon>Lentzea</taxon>
    </lineage>
</organism>
<feature type="compositionally biased region" description="Basic and acidic residues" evidence="3">
    <location>
        <begin position="346"/>
        <end position="358"/>
    </location>
</feature>
<evidence type="ECO:0000256" key="2">
    <source>
        <dbReference type="ARBA" id="ARBA00023033"/>
    </source>
</evidence>
<feature type="domain" description="FAD-binding" evidence="4">
    <location>
        <begin position="4"/>
        <end position="305"/>
    </location>
</feature>
<accession>A0ABV8BM92</accession>
<evidence type="ECO:0000313" key="6">
    <source>
        <dbReference type="Proteomes" id="UP001595690"/>
    </source>
</evidence>
<dbReference type="PRINTS" id="PR00420">
    <property type="entry name" value="RNGMNOXGNASE"/>
</dbReference>
<dbReference type="Pfam" id="PF01494">
    <property type="entry name" value="FAD_binding_3"/>
    <property type="match status" value="1"/>
</dbReference>
<evidence type="ECO:0000256" key="3">
    <source>
        <dbReference type="SAM" id="MobiDB-lite"/>
    </source>
</evidence>
<keyword evidence="6" id="KW-1185">Reference proteome</keyword>
<protein>
    <submittedName>
        <fullName evidence="5">FAD-dependent oxidoreductase</fullName>
    </submittedName>
</protein>
<feature type="region of interest" description="Disordered" evidence="3">
    <location>
        <begin position="346"/>
        <end position="367"/>
    </location>
</feature>
<evidence type="ECO:0000313" key="5">
    <source>
        <dbReference type="EMBL" id="MFC3890656.1"/>
    </source>
</evidence>
<dbReference type="InterPro" id="IPR002938">
    <property type="entry name" value="FAD-bd"/>
</dbReference>
<sequence length="367" mass="40449">MRRHVEIAGAGFAGLTAAIALARRGWSVRVHERGTELRDFGAGIFLWENGLRVLESIGCADRVLRRSHEAAQWEERDSQGTLMSTRPLPLPGGLRMITLTRQDLYATLLDEARSLGVEFRTGSHVVEADPDGFLVASGGRRWPADLVVAADGIRSTVRDQLGLLDAHDVFGFGMYRFLVPLDRAPGGSGQWRNYVNYWNVELRRRVLYVPCNSTDLYLNLGAPDGDEDAIGEPLNEEVWRASFPVLAELLTGLPAAPRFDRYEVLRLRRWSVGAVAVVGDAAHAMPPTLGQGAGTAMMNALNLAVAVDEADDVPAALMSWEARERQETERTQDTSVALLAQLVPREGEQRSEWTEEPLRTAARSPRG</sequence>
<reference evidence="6" key="1">
    <citation type="journal article" date="2019" name="Int. J. Syst. Evol. Microbiol.">
        <title>The Global Catalogue of Microorganisms (GCM) 10K type strain sequencing project: providing services to taxonomists for standard genome sequencing and annotation.</title>
        <authorList>
            <consortium name="The Broad Institute Genomics Platform"/>
            <consortium name="The Broad Institute Genome Sequencing Center for Infectious Disease"/>
            <person name="Wu L."/>
            <person name="Ma J."/>
        </authorList>
    </citation>
    <scope>NUCLEOTIDE SEQUENCE [LARGE SCALE GENOMIC DNA]</scope>
    <source>
        <strain evidence="6">CGMCC 4.7405</strain>
    </source>
</reference>